<dbReference type="AlphaFoldDB" id="A0A7F5R7I4"/>
<feature type="compositionally biased region" description="Low complexity" evidence="8">
    <location>
        <begin position="123"/>
        <end position="138"/>
    </location>
</feature>
<evidence type="ECO:0000256" key="4">
    <source>
        <dbReference type="ARBA" id="ARBA00022771"/>
    </source>
</evidence>
<dbReference type="InterPro" id="IPR013087">
    <property type="entry name" value="Znf_C2H2_type"/>
</dbReference>
<dbReference type="GeneID" id="112904914"/>
<evidence type="ECO:0000313" key="11">
    <source>
        <dbReference type="RefSeq" id="XP_025831938.1"/>
    </source>
</evidence>
<dbReference type="PROSITE" id="PS50157">
    <property type="entry name" value="ZINC_FINGER_C2H2_2"/>
    <property type="match status" value="3"/>
</dbReference>
<accession>A0A7F5R7I4</accession>
<evidence type="ECO:0000256" key="5">
    <source>
        <dbReference type="ARBA" id="ARBA00022833"/>
    </source>
</evidence>
<dbReference type="InterPro" id="IPR050331">
    <property type="entry name" value="Zinc_finger"/>
</dbReference>
<feature type="region of interest" description="Disordered" evidence="8">
    <location>
        <begin position="113"/>
        <end position="138"/>
    </location>
</feature>
<feature type="domain" description="C2H2-type" evidence="9">
    <location>
        <begin position="7"/>
        <end position="34"/>
    </location>
</feature>
<dbReference type="Gene3D" id="3.30.160.60">
    <property type="entry name" value="Classic Zinc Finger"/>
    <property type="match status" value="3"/>
</dbReference>
<keyword evidence="6" id="KW-0539">Nucleus</keyword>
<organism evidence="10 11">
    <name type="scientific">Agrilus planipennis</name>
    <name type="common">Emerald ash borer</name>
    <name type="synonym">Agrilus marcopoli</name>
    <dbReference type="NCBI Taxonomy" id="224129"/>
    <lineage>
        <taxon>Eukaryota</taxon>
        <taxon>Metazoa</taxon>
        <taxon>Ecdysozoa</taxon>
        <taxon>Arthropoda</taxon>
        <taxon>Hexapoda</taxon>
        <taxon>Insecta</taxon>
        <taxon>Pterygota</taxon>
        <taxon>Neoptera</taxon>
        <taxon>Endopterygota</taxon>
        <taxon>Coleoptera</taxon>
        <taxon>Polyphaga</taxon>
        <taxon>Elateriformia</taxon>
        <taxon>Buprestoidea</taxon>
        <taxon>Buprestidae</taxon>
        <taxon>Agrilinae</taxon>
        <taxon>Agrilus</taxon>
    </lineage>
</organism>
<dbReference type="KEGG" id="apln:112904914"/>
<feature type="domain" description="C2H2-type" evidence="9">
    <location>
        <begin position="150"/>
        <end position="177"/>
    </location>
</feature>
<dbReference type="InParanoid" id="A0A7F5R7I4"/>
<dbReference type="PANTHER" id="PTHR16515">
    <property type="entry name" value="PR DOMAIN ZINC FINGER PROTEIN"/>
    <property type="match status" value="1"/>
</dbReference>
<keyword evidence="10" id="KW-1185">Reference proteome</keyword>
<dbReference type="RefSeq" id="XP_025831938.1">
    <property type="nucleotide sequence ID" value="XM_025976153.1"/>
</dbReference>
<dbReference type="PANTHER" id="PTHR16515:SF66">
    <property type="entry name" value="C2H2-TYPE DOMAIN-CONTAINING PROTEIN"/>
    <property type="match status" value="1"/>
</dbReference>
<evidence type="ECO:0000256" key="2">
    <source>
        <dbReference type="ARBA" id="ARBA00022723"/>
    </source>
</evidence>
<protein>
    <submittedName>
        <fullName evidence="11">Zinc finger protein 271-like</fullName>
    </submittedName>
</protein>
<comment type="subcellular location">
    <subcellularLocation>
        <location evidence="1">Nucleus</location>
    </subcellularLocation>
</comment>
<dbReference type="GO" id="GO:0005634">
    <property type="term" value="C:nucleus"/>
    <property type="evidence" value="ECO:0007669"/>
    <property type="project" value="UniProtKB-SubCell"/>
</dbReference>
<evidence type="ECO:0000313" key="10">
    <source>
        <dbReference type="Proteomes" id="UP000192223"/>
    </source>
</evidence>
<keyword evidence="3" id="KW-0677">Repeat</keyword>
<gene>
    <name evidence="11" type="primary">LOC112904914</name>
</gene>
<dbReference type="Proteomes" id="UP000192223">
    <property type="component" value="Unplaced"/>
</dbReference>
<dbReference type="Pfam" id="PF00096">
    <property type="entry name" value="zf-C2H2"/>
    <property type="match status" value="3"/>
</dbReference>
<evidence type="ECO:0000256" key="6">
    <source>
        <dbReference type="ARBA" id="ARBA00023242"/>
    </source>
</evidence>
<evidence type="ECO:0000256" key="8">
    <source>
        <dbReference type="SAM" id="MobiDB-lite"/>
    </source>
</evidence>
<dbReference type="PROSITE" id="PS00028">
    <property type="entry name" value="ZINC_FINGER_C2H2_1"/>
    <property type="match status" value="3"/>
</dbReference>
<dbReference type="OrthoDB" id="6365676at2759"/>
<evidence type="ECO:0000256" key="1">
    <source>
        <dbReference type="ARBA" id="ARBA00004123"/>
    </source>
</evidence>
<proteinExistence type="predicted"/>
<evidence type="ECO:0000256" key="7">
    <source>
        <dbReference type="PROSITE-ProRule" id="PRU00042"/>
    </source>
</evidence>
<feature type="domain" description="C2H2-type" evidence="9">
    <location>
        <begin position="178"/>
        <end position="206"/>
    </location>
</feature>
<dbReference type="GO" id="GO:0010468">
    <property type="term" value="P:regulation of gene expression"/>
    <property type="evidence" value="ECO:0007669"/>
    <property type="project" value="TreeGrafter"/>
</dbReference>
<evidence type="ECO:0000259" key="9">
    <source>
        <dbReference type="PROSITE" id="PS50157"/>
    </source>
</evidence>
<evidence type="ECO:0000256" key="3">
    <source>
        <dbReference type="ARBA" id="ARBA00022737"/>
    </source>
</evidence>
<dbReference type="InterPro" id="IPR036236">
    <property type="entry name" value="Znf_C2H2_sf"/>
</dbReference>
<dbReference type="GO" id="GO:0008270">
    <property type="term" value="F:zinc ion binding"/>
    <property type="evidence" value="ECO:0007669"/>
    <property type="project" value="UniProtKB-KW"/>
</dbReference>
<name>A0A7F5R7I4_AGRPL</name>
<keyword evidence="4 7" id="KW-0863">Zinc-finger</keyword>
<keyword evidence="5" id="KW-0862">Zinc</keyword>
<keyword evidence="2" id="KW-0479">Metal-binding</keyword>
<reference evidence="11" key="1">
    <citation type="submission" date="2025-08" db="UniProtKB">
        <authorList>
            <consortium name="RefSeq"/>
        </authorList>
    </citation>
    <scope>IDENTIFICATION</scope>
    <source>
        <tissue evidence="11">Entire body</tissue>
    </source>
</reference>
<dbReference type="SUPFAM" id="SSF57667">
    <property type="entry name" value="beta-beta-alpha zinc fingers"/>
    <property type="match status" value="1"/>
</dbReference>
<sequence>MMSFSDLSCSECGESFSSASQLLKHFALHVKEPLDYGNHEGSQQRQTRKSNVTKIPDLYPIQKIRKSELPLSANVKQMLQNIAKEEDTVDSGIEDFVNPLNYCEVTISEAEDSKPKSSSKTENCSNVNSKSSAKNNSSHCSKVIKKRKKYICSYCERTFGWSTDLKRHILVHTGDRPFKCNACPLAFTRKFLLQKHQHRIHPNDKINELNTNKRTLPILSPLKLLIKK</sequence>
<dbReference type="FunCoup" id="A0A7F5R7I4">
    <property type="interactions" value="124"/>
</dbReference>
<dbReference type="SMART" id="SM00355">
    <property type="entry name" value="ZnF_C2H2"/>
    <property type="match status" value="3"/>
</dbReference>